<dbReference type="Proteomes" id="UP000735302">
    <property type="component" value="Unassembled WGS sequence"/>
</dbReference>
<proteinExistence type="predicted"/>
<sequence>MNNFNSNENSRSSNNRTKDNNNNDNSNNNNNNSKNNGNNDDDDGQGAGGRARTRDRRVPADLRADCLATVPPTPHHGLRNVCVLSKWTLCRKGLNQRRYLTLTWSSRTDLP</sequence>
<dbReference type="AlphaFoldDB" id="A0AAV3XYA2"/>
<evidence type="ECO:0000313" key="2">
    <source>
        <dbReference type="EMBL" id="GFN75799.1"/>
    </source>
</evidence>
<protein>
    <submittedName>
        <fullName evidence="2">Uncharacterized protein</fullName>
    </submittedName>
</protein>
<feature type="compositionally biased region" description="Low complexity" evidence="1">
    <location>
        <begin position="22"/>
        <end position="38"/>
    </location>
</feature>
<gene>
    <name evidence="2" type="ORF">PoB_000230500</name>
</gene>
<organism evidence="2 3">
    <name type="scientific">Plakobranchus ocellatus</name>
    <dbReference type="NCBI Taxonomy" id="259542"/>
    <lineage>
        <taxon>Eukaryota</taxon>
        <taxon>Metazoa</taxon>
        <taxon>Spiralia</taxon>
        <taxon>Lophotrochozoa</taxon>
        <taxon>Mollusca</taxon>
        <taxon>Gastropoda</taxon>
        <taxon>Heterobranchia</taxon>
        <taxon>Euthyneura</taxon>
        <taxon>Panpulmonata</taxon>
        <taxon>Sacoglossa</taxon>
        <taxon>Placobranchoidea</taxon>
        <taxon>Plakobranchidae</taxon>
        <taxon>Plakobranchus</taxon>
    </lineage>
</organism>
<evidence type="ECO:0000313" key="3">
    <source>
        <dbReference type="Proteomes" id="UP000735302"/>
    </source>
</evidence>
<evidence type="ECO:0000256" key="1">
    <source>
        <dbReference type="SAM" id="MobiDB-lite"/>
    </source>
</evidence>
<keyword evidence="3" id="KW-1185">Reference proteome</keyword>
<dbReference type="EMBL" id="BLXT01000298">
    <property type="protein sequence ID" value="GFN75799.1"/>
    <property type="molecule type" value="Genomic_DNA"/>
</dbReference>
<name>A0AAV3XYA2_9GAST</name>
<accession>A0AAV3XYA2</accession>
<feature type="compositionally biased region" description="Low complexity" evidence="1">
    <location>
        <begin position="1"/>
        <end position="15"/>
    </location>
</feature>
<feature type="region of interest" description="Disordered" evidence="1">
    <location>
        <begin position="1"/>
        <end position="59"/>
    </location>
</feature>
<comment type="caution">
    <text evidence="2">The sequence shown here is derived from an EMBL/GenBank/DDBJ whole genome shotgun (WGS) entry which is preliminary data.</text>
</comment>
<reference evidence="2 3" key="1">
    <citation type="journal article" date="2021" name="Elife">
        <title>Chloroplast acquisition without the gene transfer in kleptoplastic sea slugs, Plakobranchus ocellatus.</title>
        <authorList>
            <person name="Maeda T."/>
            <person name="Takahashi S."/>
            <person name="Yoshida T."/>
            <person name="Shimamura S."/>
            <person name="Takaki Y."/>
            <person name="Nagai Y."/>
            <person name="Toyoda A."/>
            <person name="Suzuki Y."/>
            <person name="Arimoto A."/>
            <person name="Ishii H."/>
            <person name="Satoh N."/>
            <person name="Nishiyama T."/>
            <person name="Hasebe M."/>
            <person name="Maruyama T."/>
            <person name="Minagawa J."/>
            <person name="Obokata J."/>
            <person name="Shigenobu S."/>
        </authorList>
    </citation>
    <scope>NUCLEOTIDE SEQUENCE [LARGE SCALE GENOMIC DNA]</scope>
</reference>